<accession>A0ABR0EPZ4</accession>
<evidence type="ECO:0000256" key="1">
    <source>
        <dbReference type="ARBA" id="ARBA00001974"/>
    </source>
</evidence>
<keyword evidence="5" id="KW-0503">Monooxygenase</keyword>
<dbReference type="PANTHER" id="PTHR47178">
    <property type="entry name" value="MONOOXYGENASE, FAD-BINDING"/>
    <property type="match status" value="1"/>
</dbReference>
<evidence type="ECO:0000256" key="4">
    <source>
        <dbReference type="ARBA" id="ARBA00023002"/>
    </source>
</evidence>
<protein>
    <recommendedName>
        <fullName evidence="7">FAD-binding domain-containing protein</fullName>
    </recommendedName>
</protein>
<dbReference type="PANTHER" id="PTHR47178:SF1">
    <property type="entry name" value="FAD-BINDING DOMAIN-CONTAINING PROTEIN-RELATED"/>
    <property type="match status" value="1"/>
</dbReference>
<evidence type="ECO:0000259" key="7">
    <source>
        <dbReference type="Pfam" id="PF01494"/>
    </source>
</evidence>
<feature type="chain" id="PRO_5047010128" description="FAD-binding domain-containing protein" evidence="6">
    <location>
        <begin position="22"/>
        <end position="428"/>
    </location>
</feature>
<sequence length="428" mass="47875">MASALPPILIIGAGISGLTLAQACRKEDLPFKIFERDESPTSRSAGWGITLNSALSHFKALLPDDVLTRLPDALVNREAVEAGEKSSFTFFDLSTGEAKWKVPTTAERIRVSRHRLRRVLCTGVDVEWGKTVHNVTKDASGVHAHFADSTSASGSFLVACDGAHFGIRKMVHGEKAKNYQLPIRLLGAGVTYTEHEIAAVRKLDPFFFHGSSPRTDVYLYFSFLEAHGDIGAPEPNQDGEKMHRMQIVTSWPHREGFLGRTDPSEVPNTHAERRSWMKTMTAEWTEPFRSMVQNLPEDCEIKPVELSDWVPQTNKENVFDGRVVLLGDAFHAMVMYRGEGANQSIVDIAVLLDLIKPIYLATAPSEDLDETFRDVARKYEDEVVARTELAVMASRQACLDAHDFKKINEQSPLLRRRVIKEEFAELQS</sequence>
<reference evidence="8 9" key="1">
    <citation type="journal article" date="2023" name="G3 (Bethesda)">
        <title>A chromosome-level genome assembly of Zasmidium syzygii isolated from banana leaves.</title>
        <authorList>
            <person name="van Westerhoven A.C."/>
            <person name="Mehrabi R."/>
            <person name="Talebi R."/>
            <person name="Steentjes M.B.F."/>
            <person name="Corcolon B."/>
            <person name="Chong P.A."/>
            <person name="Kema G.H.J."/>
            <person name="Seidl M.F."/>
        </authorList>
    </citation>
    <scope>NUCLEOTIDE SEQUENCE [LARGE SCALE GENOMIC DNA]</scope>
    <source>
        <strain evidence="8 9">P124</strain>
    </source>
</reference>
<evidence type="ECO:0000256" key="3">
    <source>
        <dbReference type="ARBA" id="ARBA00022827"/>
    </source>
</evidence>
<dbReference type="InterPro" id="IPR002938">
    <property type="entry name" value="FAD-bd"/>
</dbReference>
<evidence type="ECO:0000313" key="9">
    <source>
        <dbReference type="Proteomes" id="UP001305779"/>
    </source>
</evidence>
<evidence type="ECO:0000256" key="2">
    <source>
        <dbReference type="ARBA" id="ARBA00022630"/>
    </source>
</evidence>
<dbReference type="EMBL" id="JAXOVC010000004">
    <property type="protein sequence ID" value="KAK4503158.1"/>
    <property type="molecule type" value="Genomic_DNA"/>
</dbReference>
<proteinExistence type="predicted"/>
<dbReference type="Gene3D" id="3.50.50.60">
    <property type="entry name" value="FAD/NAD(P)-binding domain"/>
    <property type="match status" value="1"/>
</dbReference>
<dbReference type="Pfam" id="PF01494">
    <property type="entry name" value="FAD_binding_3"/>
    <property type="match status" value="2"/>
</dbReference>
<comment type="caution">
    <text evidence="8">The sequence shown here is derived from an EMBL/GenBank/DDBJ whole genome shotgun (WGS) entry which is preliminary data.</text>
</comment>
<keyword evidence="9" id="KW-1185">Reference proteome</keyword>
<dbReference type="SUPFAM" id="SSF51905">
    <property type="entry name" value="FAD/NAD(P)-binding domain"/>
    <property type="match status" value="1"/>
</dbReference>
<feature type="signal peptide" evidence="6">
    <location>
        <begin position="1"/>
        <end position="21"/>
    </location>
</feature>
<organism evidence="8 9">
    <name type="scientific">Zasmidium cellare</name>
    <name type="common">Wine cellar mold</name>
    <name type="synonym">Racodium cellare</name>
    <dbReference type="NCBI Taxonomy" id="395010"/>
    <lineage>
        <taxon>Eukaryota</taxon>
        <taxon>Fungi</taxon>
        <taxon>Dikarya</taxon>
        <taxon>Ascomycota</taxon>
        <taxon>Pezizomycotina</taxon>
        <taxon>Dothideomycetes</taxon>
        <taxon>Dothideomycetidae</taxon>
        <taxon>Mycosphaerellales</taxon>
        <taxon>Mycosphaerellaceae</taxon>
        <taxon>Zasmidium</taxon>
    </lineage>
</organism>
<dbReference type="InterPro" id="IPR036188">
    <property type="entry name" value="FAD/NAD-bd_sf"/>
</dbReference>
<keyword evidence="2" id="KW-0285">Flavoprotein</keyword>
<feature type="domain" description="FAD-binding" evidence="7">
    <location>
        <begin position="8"/>
        <end position="172"/>
    </location>
</feature>
<evidence type="ECO:0000256" key="6">
    <source>
        <dbReference type="SAM" id="SignalP"/>
    </source>
</evidence>
<feature type="domain" description="FAD-binding" evidence="7">
    <location>
        <begin position="314"/>
        <end position="370"/>
    </location>
</feature>
<evidence type="ECO:0000313" key="8">
    <source>
        <dbReference type="EMBL" id="KAK4503158.1"/>
    </source>
</evidence>
<keyword evidence="3" id="KW-0274">FAD</keyword>
<gene>
    <name evidence="8" type="ORF">PRZ48_006586</name>
</gene>
<name>A0ABR0EPZ4_ZASCE</name>
<keyword evidence="4" id="KW-0560">Oxidoreductase</keyword>
<keyword evidence="6" id="KW-0732">Signal</keyword>
<evidence type="ECO:0000256" key="5">
    <source>
        <dbReference type="ARBA" id="ARBA00023033"/>
    </source>
</evidence>
<comment type="cofactor">
    <cofactor evidence="1">
        <name>FAD</name>
        <dbReference type="ChEBI" id="CHEBI:57692"/>
    </cofactor>
</comment>
<dbReference type="PRINTS" id="PR00420">
    <property type="entry name" value="RNGMNOXGNASE"/>
</dbReference>
<dbReference type="Proteomes" id="UP001305779">
    <property type="component" value="Unassembled WGS sequence"/>
</dbReference>